<feature type="domain" description="Beta-lactamase-related" evidence="2">
    <location>
        <begin position="61"/>
        <end position="425"/>
    </location>
</feature>
<dbReference type="VEuPathDB" id="FungiDB:BCV72DRAFT_234205"/>
<evidence type="ECO:0000259" key="2">
    <source>
        <dbReference type="Pfam" id="PF00144"/>
    </source>
</evidence>
<sequence>MFIILTGLLIPLVSYITYKSGVKPDFLPVSCALFGYNCPHDIPIQGYYDEKYKSIYDIFLQNFKNGLEVGAGLSVYVDGQQVVDLYGGWKDPKAKIPYTNNTLQMVFSSTKVLNAIIVAQLVEQGLLSYEERIATYWPEFAQGDKENVTLIDLMHHKAGVAALDVPLSYDDVTNATRFSNILATQPHNFGGKTVRAYHAVTQGWYLNEIIRRVDPKQRTLNDFAKEFKNKWNSEWYLKPAAEQDLELERISQLYEKPMLQELFGLLLSPAQLKQSLINKFNKTTIYNRVLRNTHIDQGSGLIGQELKHKMVESPAISGHTNANSMAKIAAMLANKGRAIVQGEPNLFQNSSTFDYFTEQLGAEFDELLSFPVYCQRGGHTEFPFIYFGISEEGYFGGGGGAGGSLVIYNSKYNTAMAYAMNGYSTGGPLDGRTIPLVKALYEQVKKEKDS</sequence>
<dbReference type="OrthoDB" id="5946976at2759"/>
<reference evidence="3" key="1">
    <citation type="journal article" date="2016" name="Proc. Natl. Acad. Sci. U.S.A.">
        <title>Lipid metabolic changes in an early divergent fungus govern the establishment of a mutualistic symbiosis with endobacteria.</title>
        <authorList>
            <person name="Lastovetsky O.A."/>
            <person name="Gaspar M.L."/>
            <person name="Mondo S.J."/>
            <person name="LaButti K.M."/>
            <person name="Sandor L."/>
            <person name="Grigoriev I.V."/>
            <person name="Henry S.A."/>
            <person name="Pawlowska T.E."/>
        </authorList>
    </citation>
    <scope>NUCLEOTIDE SEQUENCE [LARGE SCALE GENOMIC DNA]</scope>
    <source>
        <strain evidence="3">ATCC 52814</strain>
    </source>
</reference>
<evidence type="ECO:0000313" key="3">
    <source>
        <dbReference type="EMBL" id="ORE02768.1"/>
    </source>
</evidence>
<organism evidence="3">
    <name type="scientific">Rhizopus microsporus var. microsporus</name>
    <dbReference type="NCBI Taxonomy" id="86635"/>
    <lineage>
        <taxon>Eukaryota</taxon>
        <taxon>Fungi</taxon>
        <taxon>Fungi incertae sedis</taxon>
        <taxon>Mucoromycota</taxon>
        <taxon>Mucoromycotina</taxon>
        <taxon>Mucoromycetes</taxon>
        <taxon>Mucorales</taxon>
        <taxon>Mucorineae</taxon>
        <taxon>Rhizopodaceae</taxon>
        <taxon>Rhizopus</taxon>
    </lineage>
</organism>
<dbReference type="Gene3D" id="3.40.710.10">
    <property type="entry name" value="DD-peptidase/beta-lactamase superfamily"/>
    <property type="match status" value="1"/>
</dbReference>
<feature type="signal peptide" evidence="1">
    <location>
        <begin position="1"/>
        <end position="15"/>
    </location>
</feature>
<dbReference type="Proteomes" id="UP000242414">
    <property type="component" value="Unassembled WGS sequence"/>
</dbReference>
<dbReference type="Pfam" id="PF00144">
    <property type="entry name" value="Beta-lactamase"/>
    <property type="match status" value="1"/>
</dbReference>
<accession>A0A1X0QSQ1</accession>
<dbReference type="AlphaFoldDB" id="A0A1X0QSQ1"/>
<dbReference type="PANTHER" id="PTHR43319">
    <property type="entry name" value="BETA-LACTAMASE-RELATED"/>
    <property type="match status" value="1"/>
</dbReference>
<dbReference type="PANTHER" id="PTHR43319:SF3">
    <property type="entry name" value="BETA-LACTAMASE-RELATED DOMAIN-CONTAINING PROTEIN"/>
    <property type="match status" value="1"/>
</dbReference>
<dbReference type="SUPFAM" id="SSF56601">
    <property type="entry name" value="beta-lactamase/transpeptidase-like"/>
    <property type="match status" value="1"/>
</dbReference>
<dbReference type="EMBL" id="KV922033">
    <property type="protein sequence ID" value="ORE02768.1"/>
    <property type="molecule type" value="Genomic_DNA"/>
</dbReference>
<proteinExistence type="predicted"/>
<feature type="chain" id="PRO_5012619960" evidence="1">
    <location>
        <begin position="16"/>
        <end position="450"/>
    </location>
</feature>
<name>A0A1X0QSQ1_RHIZD</name>
<evidence type="ECO:0000256" key="1">
    <source>
        <dbReference type="SAM" id="SignalP"/>
    </source>
</evidence>
<keyword evidence="1" id="KW-0732">Signal</keyword>
<dbReference type="InterPro" id="IPR001466">
    <property type="entry name" value="Beta-lactam-related"/>
</dbReference>
<dbReference type="InterPro" id="IPR012338">
    <property type="entry name" value="Beta-lactam/transpept-like"/>
</dbReference>
<gene>
    <name evidence="3" type="ORF">BCV72DRAFT_234205</name>
</gene>
<protein>
    <submittedName>
        <fullName evidence="3">Beta-lactamase/transpeptidase-like protein</fullName>
    </submittedName>
</protein>
<dbReference type="InterPro" id="IPR052907">
    <property type="entry name" value="Beta-lactamase/esterase"/>
</dbReference>